<dbReference type="EMBL" id="BJWL01000025">
    <property type="protein sequence ID" value="GFZ16142.1"/>
    <property type="molecule type" value="Genomic_DNA"/>
</dbReference>
<dbReference type="GO" id="GO:0005634">
    <property type="term" value="C:nucleus"/>
    <property type="evidence" value="ECO:0007669"/>
    <property type="project" value="UniProtKB-SubCell"/>
</dbReference>
<comment type="subcellular location">
    <subcellularLocation>
        <location evidence="1 8">Nucleus</location>
    </subcellularLocation>
</comment>
<feature type="region of interest" description="Disordered" evidence="9">
    <location>
        <begin position="85"/>
        <end position="121"/>
    </location>
</feature>
<dbReference type="PROSITE" id="PS51017">
    <property type="entry name" value="CCT"/>
    <property type="match status" value="1"/>
</dbReference>
<dbReference type="InterPro" id="IPR049808">
    <property type="entry name" value="CONSTANS-like_Bbox1"/>
</dbReference>
<keyword evidence="6 8" id="KW-0539">Nucleus</keyword>
<dbReference type="AlphaFoldDB" id="A0A7J0GZC3"/>
<dbReference type="GO" id="GO:0006355">
    <property type="term" value="P:regulation of DNA-templated transcription"/>
    <property type="evidence" value="ECO:0007669"/>
    <property type="project" value="TreeGrafter"/>
</dbReference>
<name>A0A7J0GZC3_9ERIC</name>
<keyword evidence="5" id="KW-0862">Zinc</keyword>
<dbReference type="Pfam" id="PF06203">
    <property type="entry name" value="CCT"/>
    <property type="match status" value="1"/>
</dbReference>
<dbReference type="InterPro" id="IPR010402">
    <property type="entry name" value="CCT_domain"/>
</dbReference>
<dbReference type="CDD" id="cd19821">
    <property type="entry name" value="Bbox1_BBX-like"/>
    <property type="match status" value="1"/>
</dbReference>
<evidence type="ECO:0000256" key="7">
    <source>
        <dbReference type="PROSITE-ProRule" id="PRU00024"/>
    </source>
</evidence>
<dbReference type="PANTHER" id="PTHR31874:SF1">
    <property type="entry name" value="ZINC FINGER PROTEIN CONSTANS-LIKE 6"/>
    <property type="match status" value="1"/>
</dbReference>
<organism evidence="12 13">
    <name type="scientific">Actinidia rufa</name>
    <dbReference type="NCBI Taxonomy" id="165716"/>
    <lineage>
        <taxon>Eukaryota</taxon>
        <taxon>Viridiplantae</taxon>
        <taxon>Streptophyta</taxon>
        <taxon>Embryophyta</taxon>
        <taxon>Tracheophyta</taxon>
        <taxon>Spermatophyta</taxon>
        <taxon>Magnoliopsida</taxon>
        <taxon>eudicotyledons</taxon>
        <taxon>Gunneridae</taxon>
        <taxon>Pentapetalae</taxon>
        <taxon>asterids</taxon>
        <taxon>Ericales</taxon>
        <taxon>Actinidiaceae</taxon>
        <taxon>Actinidia</taxon>
    </lineage>
</organism>
<dbReference type="GO" id="GO:0008270">
    <property type="term" value="F:zinc ion binding"/>
    <property type="evidence" value="ECO:0007669"/>
    <property type="project" value="UniProtKB-KW"/>
</dbReference>
<protein>
    <submittedName>
        <fullName evidence="12">B-box type zinc finger protein with CCT domain-containing protein</fullName>
    </submittedName>
</protein>
<dbReference type="OrthoDB" id="153872at2759"/>
<evidence type="ECO:0000256" key="6">
    <source>
        <dbReference type="ARBA" id="ARBA00023242"/>
    </source>
</evidence>
<comment type="similarity">
    <text evidence="2">Belongs to the CONSTANS family.</text>
</comment>
<comment type="caution">
    <text evidence="12">The sequence shown here is derived from an EMBL/GenBank/DDBJ whole genome shotgun (WGS) entry which is preliminary data.</text>
</comment>
<proteinExistence type="inferred from homology"/>
<evidence type="ECO:0000256" key="1">
    <source>
        <dbReference type="ARBA" id="ARBA00004123"/>
    </source>
</evidence>
<dbReference type="Proteomes" id="UP000585474">
    <property type="component" value="Unassembled WGS sequence"/>
</dbReference>
<sequence>MMVPNKKLVNAVGGRTARACDGCIRKRARWYCPADDAFLCQSCDGSVHSANPLASRHKRVPLKTSSLKDESNSENSVPSWVRGFTRKARTPRGHRKPKSEEPMLNSHSPVPELGCGESSNEENEEQLLYRVPVFDPFELCKSTNEAETRMSQEKDMSQEFGHSGSSLGFQPSEMELAEFAADVESMLGKGLDEESFDMEALGILDCREREVKEGCLGEGRVKVEEDDEEDKEYFITNHVDAGEREPFELNFDYDSPVMCEEGESKVGAKERIAEDREGEAGDVKFKKKVLLRLDYDGVITAWADQRSPWTGDRPEVDPIECWPHWMGSCGTIHHHFGEIMGGIGVHNGTVDSGREARVSRYREKRRTRLFSKKIRYEVRKLNAEKRPRMKGRFVKRASFAGPFFGFSLAYQIKTI</sequence>
<dbReference type="InterPro" id="IPR052453">
    <property type="entry name" value="CONSTANS-like_ZF"/>
</dbReference>
<accession>A0A7J0GZC3</accession>
<reference evidence="12 13" key="1">
    <citation type="submission" date="2019-07" db="EMBL/GenBank/DDBJ databases">
        <title>De Novo Assembly of kiwifruit Actinidia rufa.</title>
        <authorList>
            <person name="Sugita-Konishi S."/>
            <person name="Sato K."/>
            <person name="Mori E."/>
            <person name="Abe Y."/>
            <person name="Kisaki G."/>
            <person name="Hamano K."/>
            <person name="Suezawa K."/>
            <person name="Otani M."/>
            <person name="Fukuda T."/>
            <person name="Manabe T."/>
            <person name="Gomi K."/>
            <person name="Tabuchi M."/>
            <person name="Akimitsu K."/>
            <person name="Kataoka I."/>
        </authorList>
    </citation>
    <scope>NUCLEOTIDE SEQUENCE [LARGE SCALE GENOMIC DNA]</scope>
    <source>
        <strain evidence="13">cv. Fuchu</strain>
    </source>
</reference>
<evidence type="ECO:0000259" key="11">
    <source>
        <dbReference type="PROSITE" id="PS51017"/>
    </source>
</evidence>
<feature type="compositionally biased region" description="Basic residues" evidence="9">
    <location>
        <begin position="85"/>
        <end position="97"/>
    </location>
</feature>
<dbReference type="InterPro" id="IPR000315">
    <property type="entry name" value="Znf_B-box"/>
</dbReference>
<feature type="domain" description="B box-type" evidence="10">
    <location>
        <begin position="15"/>
        <end position="62"/>
    </location>
</feature>
<evidence type="ECO:0000256" key="2">
    <source>
        <dbReference type="ARBA" id="ARBA00010024"/>
    </source>
</evidence>
<dbReference type="PROSITE" id="PS50119">
    <property type="entry name" value="ZF_BBOX"/>
    <property type="match status" value="1"/>
</dbReference>
<dbReference type="PANTHER" id="PTHR31874">
    <property type="entry name" value="CCT MOTIF FAMILY PROTEIN, EXPRESSED"/>
    <property type="match status" value="1"/>
</dbReference>
<evidence type="ECO:0000313" key="12">
    <source>
        <dbReference type="EMBL" id="GFZ16142.1"/>
    </source>
</evidence>
<keyword evidence="3" id="KW-0479">Metal-binding</keyword>
<keyword evidence="13" id="KW-1185">Reference proteome</keyword>
<evidence type="ECO:0000256" key="4">
    <source>
        <dbReference type="ARBA" id="ARBA00022771"/>
    </source>
</evidence>
<dbReference type="SMART" id="SM00336">
    <property type="entry name" value="BBOX"/>
    <property type="match status" value="1"/>
</dbReference>
<gene>
    <name evidence="12" type="ORF">Acr_25g0005510</name>
</gene>
<evidence type="ECO:0000256" key="8">
    <source>
        <dbReference type="PROSITE-ProRule" id="PRU00357"/>
    </source>
</evidence>
<feature type="domain" description="CCT" evidence="11">
    <location>
        <begin position="354"/>
        <end position="396"/>
    </location>
</feature>
<keyword evidence="4 7" id="KW-0863">Zinc-finger</keyword>
<evidence type="ECO:0000256" key="9">
    <source>
        <dbReference type="SAM" id="MobiDB-lite"/>
    </source>
</evidence>
<evidence type="ECO:0000313" key="13">
    <source>
        <dbReference type="Proteomes" id="UP000585474"/>
    </source>
</evidence>
<evidence type="ECO:0000256" key="5">
    <source>
        <dbReference type="ARBA" id="ARBA00022833"/>
    </source>
</evidence>
<dbReference type="Pfam" id="PF00643">
    <property type="entry name" value="zf-B_box"/>
    <property type="match status" value="1"/>
</dbReference>
<evidence type="ECO:0000259" key="10">
    <source>
        <dbReference type="PROSITE" id="PS50119"/>
    </source>
</evidence>
<evidence type="ECO:0000256" key="3">
    <source>
        <dbReference type="ARBA" id="ARBA00022723"/>
    </source>
</evidence>